<accession>A0A0S4N0L1</accession>
<protein>
    <submittedName>
        <fullName evidence="4">Seven times multi-haem cytochrome CxxCH</fullName>
    </submittedName>
</protein>
<keyword evidence="1" id="KW-0732">Signal</keyword>
<proteinExistence type="predicted"/>
<gene>
    <name evidence="4" type="ORF">JGI1_01054</name>
</gene>
<feature type="transmembrane region" description="Helical" evidence="3">
    <location>
        <begin position="12"/>
        <end position="30"/>
    </location>
</feature>
<dbReference type="STRING" id="1643428.GCA_001442855_01029"/>
<dbReference type="SUPFAM" id="SSF48695">
    <property type="entry name" value="Multiheme cytochromes"/>
    <property type="match status" value="1"/>
</dbReference>
<dbReference type="Proteomes" id="UP000320623">
    <property type="component" value="Unassembled WGS sequence"/>
</dbReference>
<evidence type="ECO:0000313" key="5">
    <source>
        <dbReference type="Proteomes" id="UP000320623"/>
    </source>
</evidence>
<keyword evidence="3" id="KW-1133">Transmembrane helix</keyword>
<dbReference type="InterPro" id="IPR051829">
    <property type="entry name" value="Multiheme_Cytochr_ET"/>
</dbReference>
<keyword evidence="3" id="KW-0472">Membrane</keyword>
<evidence type="ECO:0000256" key="1">
    <source>
        <dbReference type="ARBA" id="ARBA00022729"/>
    </source>
</evidence>
<feature type="compositionally biased region" description="Low complexity" evidence="2">
    <location>
        <begin position="534"/>
        <end position="545"/>
    </location>
</feature>
<dbReference type="CDD" id="cd08168">
    <property type="entry name" value="Cytochrom_C3"/>
    <property type="match status" value="1"/>
</dbReference>
<sequence>MEAKELKLQKVVVGATAYLLIIVLILVSAFEVSKSRATEPKVDISGTTKKCVDCHLNRGVAVKLIDEWKASKHAQQNIGCYECHKAEQNDWDAFKCPESDIIVAKHPTPKDCAECHEQQVKEFENSKHAIAQMVMKAEGAEGPDRAVFEPLIATKHGCEQCHNIGNYWPDGSIGECDACHSKHQFNIAQARRPETCGECHIGPDHPHIEIFMESKHGNIYVAFSNKWDWNYKVGEQVPFNAPTCATCHMSAAPPAIKSTHNVSERLAWESQSPFSIRTSQYWGNKTWQEKREQMLSVCKQCHSKSFAEKYMLIADLNMLQYNEIWKTIVELIKKFKNYGLTITDEFFDGELKLTSWPKEGYDEEVEHLVYRTWHHEGRRFRHGAIMMGADFTQWHGIWDLQENLVKLMNKAAEHGIPEAKRWIASKDPNKFFLYPIYDVPGNPWGISSILYKGGALSMNRIKNYWEKVYANVKAAYEKGFLSEEQWKLYQELYDNRDKELGLPYSPPEILKEHMKVLAEEAKYVKENVATFTLPSSSPYYTSNSTKYDKKVAKK</sequence>
<dbReference type="Pfam" id="PF13447">
    <property type="entry name" value="Multi-haem_cyto"/>
    <property type="match status" value="1"/>
</dbReference>
<dbReference type="Gene3D" id="1.20.850.10">
    <property type="entry name" value="Hydroxylamine Oxidoreductase, Chain A, domain 2"/>
    <property type="match status" value="1"/>
</dbReference>
<dbReference type="AlphaFoldDB" id="A0A0S4N0L1"/>
<dbReference type="GO" id="GO:0016491">
    <property type="term" value="F:oxidoreductase activity"/>
    <property type="evidence" value="ECO:0007669"/>
    <property type="project" value="TreeGrafter"/>
</dbReference>
<keyword evidence="5" id="KW-1185">Reference proteome</keyword>
<name>A0A0S4N0L1_9BACT</name>
<feature type="region of interest" description="Disordered" evidence="2">
    <location>
        <begin position="534"/>
        <end position="554"/>
    </location>
</feature>
<evidence type="ECO:0000256" key="2">
    <source>
        <dbReference type="SAM" id="MobiDB-lite"/>
    </source>
</evidence>
<reference evidence="5" key="1">
    <citation type="submission" date="2015-11" db="EMBL/GenBank/DDBJ databases">
        <authorList>
            <person name="Varghese N."/>
        </authorList>
    </citation>
    <scope>NUCLEOTIDE SEQUENCE [LARGE SCALE GENOMIC DNA]</scope>
</reference>
<dbReference type="RefSeq" id="WP_140944807.1">
    <property type="nucleotide sequence ID" value="NZ_FAOO01000006.1"/>
</dbReference>
<dbReference type="InterPro" id="IPR036280">
    <property type="entry name" value="Multihaem_cyt_sf"/>
</dbReference>
<dbReference type="EMBL" id="FAOO01000006">
    <property type="protein sequence ID" value="CUU04718.1"/>
    <property type="molecule type" value="Genomic_DNA"/>
</dbReference>
<organism evidence="4 5">
    <name type="scientific">Candidatus Thermokryptus mobilis</name>
    <dbReference type="NCBI Taxonomy" id="1643428"/>
    <lineage>
        <taxon>Bacteria</taxon>
        <taxon>Pseudomonadati</taxon>
        <taxon>Candidatus Kryptoniota</taxon>
        <taxon>Candidatus Thermokryptus</taxon>
    </lineage>
</organism>
<dbReference type="PANTHER" id="PTHR35038:SF6">
    <property type="entry name" value="SURFACE LOCALIZED DECAHEME CYTOCHROME C LIPOPROTEIN"/>
    <property type="match status" value="1"/>
</dbReference>
<evidence type="ECO:0000313" key="4">
    <source>
        <dbReference type="EMBL" id="CUU04718.1"/>
    </source>
</evidence>
<dbReference type="OrthoDB" id="9814800at2"/>
<dbReference type="PANTHER" id="PTHR35038">
    <property type="entry name" value="DISSIMILATORY SULFITE REDUCTASE SIRA"/>
    <property type="match status" value="1"/>
</dbReference>
<keyword evidence="3" id="KW-0812">Transmembrane</keyword>
<dbReference type="Gene3D" id="1.10.780.10">
    <property type="entry name" value="Hydroxylamine Oxidoreductase, Chain A, domain 1"/>
    <property type="match status" value="1"/>
</dbReference>
<evidence type="ECO:0000256" key="3">
    <source>
        <dbReference type="SAM" id="Phobius"/>
    </source>
</evidence>